<keyword evidence="5" id="KW-0723">Serine/threonine-protein kinase</keyword>
<keyword evidence="7 14" id="KW-0547">Nucleotide-binding</keyword>
<dbReference type="Gene3D" id="1.25.40.1030">
    <property type="match status" value="1"/>
</dbReference>
<evidence type="ECO:0000256" key="8">
    <source>
        <dbReference type="ARBA" id="ARBA00022777"/>
    </source>
</evidence>
<evidence type="ECO:0000256" key="4">
    <source>
        <dbReference type="ARBA" id="ARBA00022448"/>
    </source>
</evidence>
<evidence type="ECO:0000256" key="11">
    <source>
        <dbReference type="ARBA" id="ARBA00022892"/>
    </source>
</evidence>
<evidence type="ECO:0000313" key="17">
    <source>
        <dbReference type="Proteomes" id="UP001274896"/>
    </source>
</evidence>
<comment type="catalytic activity">
    <reaction evidence="13">
        <text>L-seryl-[protein] + ATP = O-phospho-L-seryl-[protein] + ADP + H(+)</text>
        <dbReference type="Rhea" id="RHEA:17989"/>
        <dbReference type="Rhea" id="RHEA-COMP:9863"/>
        <dbReference type="Rhea" id="RHEA-COMP:11604"/>
        <dbReference type="ChEBI" id="CHEBI:15378"/>
        <dbReference type="ChEBI" id="CHEBI:29999"/>
        <dbReference type="ChEBI" id="CHEBI:30616"/>
        <dbReference type="ChEBI" id="CHEBI:83421"/>
        <dbReference type="ChEBI" id="CHEBI:456216"/>
        <dbReference type="EC" id="2.7.11.1"/>
    </reaction>
</comment>
<dbReference type="InterPro" id="IPR017441">
    <property type="entry name" value="Protein_kinase_ATP_BS"/>
</dbReference>
<dbReference type="Pfam" id="PF12931">
    <property type="entry name" value="TPR_Sec16"/>
    <property type="match status" value="1"/>
</dbReference>
<dbReference type="SUPFAM" id="SSF56112">
    <property type="entry name" value="Protein kinase-like (PK-like)"/>
    <property type="match status" value="2"/>
</dbReference>
<dbReference type="FunFam" id="1.10.510.10:FF:000649">
    <property type="entry name" value="Si:dkey-34d22.3"/>
    <property type="match status" value="2"/>
</dbReference>
<evidence type="ECO:0000256" key="2">
    <source>
        <dbReference type="ARBA" id="ARBA00005505"/>
    </source>
</evidence>
<keyword evidence="10 14" id="KW-0067">ATP-binding</keyword>
<dbReference type="AlphaFoldDB" id="A0AAE0UWL4"/>
<dbReference type="InterPro" id="IPR051138">
    <property type="entry name" value="PIM_Ser/Thr_kinase"/>
</dbReference>
<evidence type="ECO:0000256" key="5">
    <source>
        <dbReference type="ARBA" id="ARBA00022527"/>
    </source>
</evidence>
<organism evidence="16 17">
    <name type="scientific">Hemibagrus guttatus</name>
    <dbReference type="NCBI Taxonomy" id="175788"/>
    <lineage>
        <taxon>Eukaryota</taxon>
        <taxon>Metazoa</taxon>
        <taxon>Chordata</taxon>
        <taxon>Craniata</taxon>
        <taxon>Vertebrata</taxon>
        <taxon>Euteleostomi</taxon>
        <taxon>Actinopterygii</taxon>
        <taxon>Neopterygii</taxon>
        <taxon>Teleostei</taxon>
        <taxon>Ostariophysi</taxon>
        <taxon>Siluriformes</taxon>
        <taxon>Bagridae</taxon>
        <taxon>Hemibagrus</taxon>
    </lineage>
</organism>
<feature type="domain" description="Protein kinase" evidence="15">
    <location>
        <begin position="606"/>
        <end position="862"/>
    </location>
</feature>
<dbReference type="InterPro" id="IPR000719">
    <property type="entry name" value="Prot_kinase_dom"/>
</dbReference>
<dbReference type="GO" id="GO:0004674">
    <property type="term" value="F:protein serine/threonine kinase activity"/>
    <property type="evidence" value="ECO:0007669"/>
    <property type="project" value="UniProtKB-KW"/>
</dbReference>
<evidence type="ECO:0000256" key="3">
    <source>
        <dbReference type="ARBA" id="ARBA00012513"/>
    </source>
</evidence>
<dbReference type="PANTHER" id="PTHR22984">
    <property type="entry name" value="SERINE/THREONINE-PROTEIN KINASE PIM"/>
    <property type="match status" value="1"/>
</dbReference>
<evidence type="ECO:0000256" key="7">
    <source>
        <dbReference type="ARBA" id="ARBA00022741"/>
    </source>
</evidence>
<dbReference type="SMART" id="SM00220">
    <property type="entry name" value="S_TKc"/>
    <property type="match status" value="2"/>
</dbReference>
<dbReference type="InterPro" id="IPR024298">
    <property type="entry name" value="Sec16_Sec23-bd"/>
</dbReference>
<gene>
    <name evidence="16" type="ORF">QTP70_024121</name>
</gene>
<evidence type="ECO:0000256" key="9">
    <source>
        <dbReference type="ARBA" id="ARBA00022824"/>
    </source>
</evidence>
<keyword evidence="8" id="KW-0418">Kinase</keyword>
<dbReference type="GO" id="GO:0005783">
    <property type="term" value="C:endoplasmic reticulum"/>
    <property type="evidence" value="ECO:0007669"/>
    <property type="project" value="UniProtKB-SubCell"/>
</dbReference>
<sequence length="868" mass="99027">ERIQYYFKQMTRNIVLDKKMQNNPAVHMAHPERESSLLQGDDNYLSDGENISFPGPLMSAKVQIEDVMRFIQRKSQECLQKVEEPDQKEAYFFWKMMELRCSKNGLGVKNQDSWCLSLAKLLCSADPDDEILDALIRMGEGLDSRGLTYAAQLCYMAAMEELQILQSPSFELIGCDSLPIRQSAIREAIERTEVYEYVCSLTTGLPQPNFQIFKCYHASRLAEFGLFDQAFEYCKTIATAIATLPRQITRTTMEMTIALSEKLHQGKGNEPEWLLNLRQLYVDGVFKLKNSECGLMTSEMFTLQRPRQEGHITPWEVFESLYTPGELLGEGGFGSVCAGVCKADGKQVAIKYVGKEMSNVFITIPGETNSLPLEVALMEMVSKPYRHENVLELFEWFEMSDCFILILERPSPCTDLRKFLKVHKGRLSEPLAQHIMRQVVQAARHCSDCGVLHRDIKAENILINTDTLQLKLIDFGCGDLLQDTPYRYYAGTRAYFPPEWLCEGEYLGVPATVWSLGVLLFDMVCGDLPFQFKDDIIAWDLHFAHDLSEGCRDLILYCLALDPHSRPTFEEILSHEWFEEPQKNVKNLRPLLENNITPWEVFESLYTPGELLGEGGYGTVCAGVRNADGKQVALKYVGRGTDVKFIIIPEETSSLPLEVALMKKVSKPLPCDNVLEMIEWFEMSDCYILVLERPSPCMDVQQFLSHHDGRLSKALAQKIMSQVVKATHHCCKAGVFHGDIKAENLLINPDTMEVKLIDFGCGDLLTHTPYTEYKGTWSFSPPEWVCDGEYFGYPATIWSLGVLLFYLVCGHLPFWNEDDIVYRKMYFAPGLSESFHNLINWCLHPEPKCRPMFEEILSHEWFTSDGSE</sequence>
<feature type="domain" description="Protein kinase" evidence="15">
    <location>
        <begin position="322"/>
        <end position="578"/>
    </location>
</feature>
<comment type="catalytic activity">
    <reaction evidence="12">
        <text>L-threonyl-[protein] + ATP = O-phospho-L-threonyl-[protein] + ADP + H(+)</text>
        <dbReference type="Rhea" id="RHEA:46608"/>
        <dbReference type="Rhea" id="RHEA-COMP:11060"/>
        <dbReference type="Rhea" id="RHEA-COMP:11605"/>
        <dbReference type="ChEBI" id="CHEBI:15378"/>
        <dbReference type="ChEBI" id="CHEBI:30013"/>
        <dbReference type="ChEBI" id="CHEBI:30616"/>
        <dbReference type="ChEBI" id="CHEBI:61977"/>
        <dbReference type="ChEBI" id="CHEBI:456216"/>
        <dbReference type="EC" id="2.7.11.1"/>
    </reaction>
</comment>
<dbReference type="InterPro" id="IPR011009">
    <property type="entry name" value="Kinase-like_dom_sf"/>
</dbReference>
<dbReference type="PROSITE" id="PS00108">
    <property type="entry name" value="PROTEIN_KINASE_ST"/>
    <property type="match status" value="2"/>
</dbReference>
<reference evidence="16" key="1">
    <citation type="submission" date="2023-06" db="EMBL/GenBank/DDBJ databases">
        <title>Male Hemibagrus guttatus genome.</title>
        <authorList>
            <person name="Bian C."/>
        </authorList>
    </citation>
    <scope>NUCLEOTIDE SEQUENCE</scope>
    <source>
        <strain evidence="16">Male_cb2023</strain>
        <tissue evidence="16">Muscle</tissue>
    </source>
</reference>
<dbReference type="GO" id="GO:0007346">
    <property type="term" value="P:regulation of mitotic cell cycle"/>
    <property type="evidence" value="ECO:0007669"/>
    <property type="project" value="TreeGrafter"/>
</dbReference>
<dbReference type="EC" id="2.7.11.1" evidence="3"/>
<dbReference type="Pfam" id="PF00069">
    <property type="entry name" value="Pkinase"/>
    <property type="match status" value="2"/>
</dbReference>
<dbReference type="Gene3D" id="3.30.200.20">
    <property type="entry name" value="Phosphorylase Kinase, domain 1"/>
    <property type="match status" value="2"/>
</dbReference>
<accession>A0AAE0UWL4</accession>
<feature type="binding site" evidence="14">
    <location>
        <position position="355"/>
    </location>
    <ligand>
        <name>ATP</name>
        <dbReference type="ChEBI" id="CHEBI:30616"/>
    </ligand>
</feature>
<evidence type="ECO:0000256" key="14">
    <source>
        <dbReference type="PROSITE-ProRule" id="PRU10141"/>
    </source>
</evidence>
<dbReference type="InterPro" id="IPR008271">
    <property type="entry name" value="Ser/Thr_kinase_AS"/>
</dbReference>
<keyword evidence="17" id="KW-1185">Reference proteome</keyword>
<keyword evidence="6" id="KW-0808">Transferase</keyword>
<protein>
    <recommendedName>
        <fullName evidence="3">non-specific serine/threonine protein kinase</fullName>
        <ecNumber evidence="3">2.7.11.1</ecNumber>
    </recommendedName>
</protein>
<keyword evidence="9" id="KW-0256">Endoplasmic reticulum</keyword>
<evidence type="ECO:0000313" key="16">
    <source>
        <dbReference type="EMBL" id="KAK3520506.1"/>
    </source>
</evidence>
<evidence type="ECO:0000256" key="10">
    <source>
        <dbReference type="ARBA" id="ARBA00022840"/>
    </source>
</evidence>
<dbReference type="PANTHER" id="PTHR22984:SF11">
    <property type="entry name" value="AURORA KINASE-RELATED"/>
    <property type="match status" value="1"/>
</dbReference>
<dbReference type="Gene3D" id="1.10.510.10">
    <property type="entry name" value="Transferase(Phosphotransferase) domain 1"/>
    <property type="match status" value="2"/>
</dbReference>
<dbReference type="GO" id="GO:0016192">
    <property type="term" value="P:vesicle-mediated transport"/>
    <property type="evidence" value="ECO:0007669"/>
    <property type="project" value="UniProtKB-KW"/>
</dbReference>
<dbReference type="PROSITE" id="PS00107">
    <property type="entry name" value="PROTEIN_KINASE_ATP"/>
    <property type="match status" value="2"/>
</dbReference>
<comment type="similarity">
    <text evidence="2">Belongs to the protein kinase superfamily. CAMK Ser/Thr protein kinase family. PIM subfamily.</text>
</comment>
<comment type="caution">
    <text evidence="16">The sequence shown here is derived from an EMBL/GenBank/DDBJ whole genome shotgun (WGS) entry which is preliminary data.</text>
</comment>
<evidence type="ECO:0000256" key="1">
    <source>
        <dbReference type="ARBA" id="ARBA00004240"/>
    </source>
</evidence>
<dbReference type="Proteomes" id="UP001274896">
    <property type="component" value="Unassembled WGS sequence"/>
</dbReference>
<evidence type="ECO:0000256" key="13">
    <source>
        <dbReference type="ARBA" id="ARBA00048679"/>
    </source>
</evidence>
<proteinExistence type="inferred from homology"/>
<dbReference type="GO" id="GO:0005524">
    <property type="term" value="F:ATP binding"/>
    <property type="evidence" value="ECO:0007669"/>
    <property type="project" value="UniProtKB-UniRule"/>
</dbReference>
<evidence type="ECO:0000256" key="6">
    <source>
        <dbReference type="ARBA" id="ARBA00022679"/>
    </source>
</evidence>
<dbReference type="GO" id="GO:0043066">
    <property type="term" value="P:negative regulation of apoptotic process"/>
    <property type="evidence" value="ECO:0007669"/>
    <property type="project" value="TreeGrafter"/>
</dbReference>
<name>A0AAE0UWL4_9TELE</name>
<dbReference type="PROSITE" id="PS50011">
    <property type="entry name" value="PROTEIN_KINASE_DOM"/>
    <property type="match status" value="2"/>
</dbReference>
<feature type="binding site" evidence="14">
    <location>
        <position position="635"/>
    </location>
    <ligand>
        <name>ATP</name>
        <dbReference type="ChEBI" id="CHEBI:30616"/>
    </ligand>
</feature>
<feature type="non-terminal residue" evidence="16">
    <location>
        <position position="868"/>
    </location>
</feature>
<keyword evidence="11" id="KW-0931">ER-Golgi transport</keyword>
<comment type="subcellular location">
    <subcellularLocation>
        <location evidence="1">Endoplasmic reticulum</location>
    </subcellularLocation>
</comment>
<evidence type="ECO:0000256" key="12">
    <source>
        <dbReference type="ARBA" id="ARBA00047899"/>
    </source>
</evidence>
<keyword evidence="4" id="KW-0813">Transport</keyword>
<evidence type="ECO:0000259" key="15">
    <source>
        <dbReference type="PROSITE" id="PS50011"/>
    </source>
</evidence>
<dbReference type="EMBL" id="JAUCMX010000016">
    <property type="protein sequence ID" value="KAK3520506.1"/>
    <property type="molecule type" value="Genomic_DNA"/>
</dbReference>